<evidence type="ECO:0000256" key="5">
    <source>
        <dbReference type="SAM" id="Phobius"/>
    </source>
</evidence>
<evidence type="ECO:0000256" key="1">
    <source>
        <dbReference type="ARBA" id="ARBA00004141"/>
    </source>
</evidence>
<protein>
    <recommendedName>
        <fullName evidence="8">CysZ-like protein</fullName>
    </recommendedName>
</protein>
<evidence type="ECO:0000313" key="7">
    <source>
        <dbReference type="Proteomes" id="UP000031521"/>
    </source>
</evidence>
<keyword evidence="3 5" id="KW-1133">Transmembrane helix</keyword>
<dbReference type="RefSeq" id="WP_174446915.1">
    <property type="nucleotide sequence ID" value="NZ_CP004393.1"/>
</dbReference>
<evidence type="ECO:0000313" key="6">
    <source>
        <dbReference type="EMBL" id="AJE48317.1"/>
    </source>
</evidence>
<name>A0A0B5E7P5_9RHOB</name>
<proteinExistence type="predicted"/>
<keyword evidence="4 5" id="KW-0472">Membrane</keyword>
<dbReference type="EMBL" id="CP004393">
    <property type="protein sequence ID" value="AJE48317.1"/>
    <property type="molecule type" value="Genomic_DNA"/>
</dbReference>
<feature type="transmembrane region" description="Helical" evidence="5">
    <location>
        <begin position="151"/>
        <end position="170"/>
    </location>
</feature>
<evidence type="ECO:0000256" key="3">
    <source>
        <dbReference type="ARBA" id="ARBA00022989"/>
    </source>
</evidence>
<dbReference type="AlphaFoldDB" id="A0A0B5E7P5"/>
<keyword evidence="2 5" id="KW-0812">Transmembrane</keyword>
<feature type="transmembrane region" description="Helical" evidence="5">
    <location>
        <begin position="20"/>
        <end position="47"/>
    </location>
</feature>
<comment type="subcellular location">
    <subcellularLocation>
        <location evidence="1">Membrane</location>
        <topology evidence="1">Multi-pass membrane protein</topology>
    </subcellularLocation>
</comment>
<reference evidence="6 7" key="1">
    <citation type="journal article" date="2014" name="Int. J. Syst. Evol. Microbiol.">
        <title>Celeribacter indicus sp. nov., a polycyclic aromatic hydrocarbon-degrading bacterium from deep-sea sediment and reclassification of Huaishuia halophila as Celeribacter halophilus comb. nov.</title>
        <authorList>
            <person name="Lai Q."/>
            <person name="Cao J."/>
            <person name="Yuan J."/>
            <person name="Li F."/>
            <person name="Shao Z."/>
        </authorList>
    </citation>
    <scope>NUCLEOTIDE SEQUENCE [LARGE SCALE GENOMIC DNA]</scope>
    <source>
        <strain evidence="6">P73</strain>
    </source>
</reference>
<dbReference type="Proteomes" id="UP000031521">
    <property type="component" value="Chromosome"/>
</dbReference>
<dbReference type="KEGG" id="cid:P73_3602"/>
<dbReference type="HOGENOM" id="CLU_081565_0_1_5"/>
<dbReference type="InterPro" id="IPR059112">
    <property type="entry name" value="CysZ/EI24"/>
</dbReference>
<evidence type="ECO:0008006" key="8">
    <source>
        <dbReference type="Google" id="ProtNLM"/>
    </source>
</evidence>
<organism evidence="6 7">
    <name type="scientific">Celeribacter indicus</name>
    <dbReference type="NCBI Taxonomy" id="1208324"/>
    <lineage>
        <taxon>Bacteria</taxon>
        <taxon>Pseudomonadati</taxon>
        <taxon>Pseudomonadota</taxon>
        <taxon>Alphaproteobacteria</taxon>
        <taxon>Rhodobacterales</taxon>
        <taxon>Roseobacteraceae</taxon>
        <taxon>Celeribacter</taxon>
    </lineage>
</organism>
<keyword evidence="7" id="KW-1185">Reference proteome</keyword>
<evidence type="ECO:0000256" key="2">
    <source>
        <dbReference type="ARBA" id="ARBA00022692"/>
    </source>
</evidence>
<feature type="transmembrane region" description="Helical" evidence="5">
    <location>
        <begin position="124"/>
        <end position="145"/>
    </location>
</feature>
<dbReference type="STRING" id="1208324.P73_3602"/>
<feature type="transmembrane region" description="Helical" evidence="5">
    <location>
        <begin position="67"/>
        <end position="94"/>
    </location>
</feature>
<sequence length="232" mass="25252">MVSDFAKALAQMGDRRFQAVLAKGIGLTLALLVAVYLAFVWIIGAFVPDTFTLPLIGEVAWVDNALSIGSFFFMILLSVFLMVPVASAFTGLFLEEVAEAVEDRYYPGLPEVPRQTLWDITMDSLGFLGVIVAANLVALVLYLLLNVAAPVIFWALNGFLLGREYFQLVAMRRLGREGAKAARARHMPKIWLAGALMAVPLSIPVVNLLIPVLGAATFTHLFMRLEGGRAAP</sequence>
<evidence type="ECO:0000256" key="4">
    <source>
        <dbReference type="ARBA" id="ARBA00023136"/>
    </source>
</evidence>
<accession>A0A0B5E7P5</accession>
<gene>
    <name evidence="6" type="ORF">P73_3602</name>
</gene>
<feature type="transmembrane region" description="Helical" evidence="5">
    <location>
        <begin position="190"/>
        <end position="213"/>
    </location>
</feature>
<dbReference type="Pfam" id="PF07264">
    <property type="entry name" value="EI24"/>
    <property type="match status" value="1"/>
</dbReference>